<keyword evidence="3" id="KW-0732">Signal</keyword>
<dbReference type="InterPro" id="IPR008996">
    <property type="entry name" value="IL1/FGF"/>
</dbReference>
<evidence type="ECO:0000256" key="3">
    <source>
        <dbReference type="RuleBase" id="RU049442"/>
    </source>
</evidence>
<feature type="chain" id="PRO_5044965875" description="Fibroblast growth factor" evidence="3">
    <location>
        <begin position="23"/>
        <end position="168"/>
    </location>
</feature>
<dbReference type="Gene3D" id="2.80.10.50">
    <property type="match status" value="1"/>
</dbReference>
<protein>
    <recommendedName>
        <fullName evidence="3">Fibroblast growth factor</fullName>
        <shortName evidence="3">FGF</shortName>
    </recommendedName>
</protein>
<proteinExistence type="inferred from homology"/>
<dbReference type="PRINTS" id="PR00263">
    <property type="entry name" value="HBGFFGF"/>
</dbReference>
<reference evidence="5" key="1">
    <citation type="submission" date="2025-08" db="UniProtKB">
        <authorList>
            <consortium name="RefSeq"/>
        </authorList>
    </citation>
    <scope>IDENTIFICATION</scope>
</reference>
<dbReference type="Pfam" id="PF00167">
    <property type="entry name" value="FGF"/>
    <property type="match status" value="1"/>
</dbReference>
<organism evidence="4 5">
    <name type="scientific">Vicugna pacos</name>
    <name type="common">Alpaca</name>
    <name type="synonym">Lama pacos</name>
    <dbReference type="NCBI Taxonomy" id="30538"/>
    <lineage>
        <taxon>Eukaryota</taxon>
        <taxon>Metazoa</taxon>
        <taxon>Chordata</taxon>
        <taxon>Craniata</taxon>
        <taxon>Vertebrata</taxon>
        <taxon>Euteleostomi</taxon>
        <taxon>Mammalia</taxon>
        <taxon>Eutheria</taxon>
        <taxon>Laurasiatheria</taxon>
        <taxon>Artiodactyla</taxon>
        <taxon>Tylopoda</taxon>
        <taxon>Camelidae</taxon>
        <taxon>Vicugna</taxon>
    </lineage>
</organism>
<feature type="signal peptide" evidence="3">
    <location>
        <begin position="1"/>
        <end position="22"/>
    </location>
</feature>
<dbReference type="SUPFAM" id="SSF50353">
    <property type="entry name" value="Cytokine"/>
    <property type="match status" value="1"/>
</dbReference>
<dbReference type="InterPro" id="IPR002209">
    <property type="entry name" value="Fibroblast_GF_fam"/>
</dbReference>
<dbReference type="Proteomes" id="UP001652581">
    <property type="component" value="Chromosome 22"/>
</dbReference>
<dbReference type="PANTHER" id="PTHR11486">
    <property type="entry name" value="FIBROBLAST GROWTH FACTOR"/>
    <property type="match status" value="1"/>
</dbReference>
<dbReference type="RefSeq" id="XP_072804260.1">
    <property type="nucleotide sequence ID" value="XM_072948159.1"/>
</dbReference>
<sequence length="168" mass="18529">MRGRLWLGLAWLLLARAPGAAGTPSGPRRPRSYPHLEGDVRWRRLFSSTRFFLRVDPSGRVQGTRWRHSPDSVLEIRSIRVGVVALRALHTGFYVAMSRRGRLYGSVPGAHRGEWLQHLRVCALAPPRPAHVPGAGRAGGPEARWPDTATPAVHPLPACPGLLRPQGR</sequence>
<evidence type="ECO:0000313" key="5">
    <source>
        <dbReference type="RefSeq" id="XP_072804260.1"/>
    </source>
</evidence>
<dbReference type="SMART" id="SM00442">
    <property type="entry name" value="FGF"/>
    <property type="match status" value="1"/>
</dbReference>
<keyword evidence="4" id="KW-1185">Reference proteome</keyword>
<dbReference type="GeneID" id="102531383"/>
<evidence type="ECO:0000256" key="2">
    <source>
        <dbReference type="ARBA" id="ARBA00023030"/>
    </source>
</evidence>
<keyword evidence="2" id="KW-0339">Growth factor</keyword>
<accession>A0ABM5C6I1</accession>
<evidence type="ECO:0000256" key="1">
    <source>
        <dbReference type="ARBA" id="ARBA00007936"/>
    </source>
</evidence>
<evidence type="ECO:0000313" key="4">
    <source>
        <dbReference type="Proteomes" id="UP001652581"/>
    </source>
</evidence>
<comment type="similarity">
    <text evidence="1 3">Belongs to the heparin-binding growth factors family.</text>
</comment>
<name>A0ABM5C6I1_VICPA</name>
<gene>
    <name evidence="5" type="primary">FGF22</name>
</gene>